<reference evidence="1 2" key="1">
    <citation type="submission" date="2020-04" db="EMBL/GenBank/DDBJ databases">
        <title>Whole-genome sequencing of Vibrio spp. from China reveals different genetic environments of blaCTX-M-14 among diverse lineages.</title>
        <authorList>
            <person name="Zheng Z."/>
            <person name="Ye L."/>
            <person name="Chen S."/>
        </authorList>
    </citation>
    <scope>NUCLEOTIDE SEQUENCE [LARGE SCALE GENOMIC DNA]</scope>
    <source>
        <strain evidence="1 2">Vb0551</strain>
    </source>
</reference>
<evidence type="ECO:0000313" key="1">
    <source>
        <dbReference type="EMBL" id="NMU82288.1"/>
    </source>
</evidence>
<sequence>IYGCIAETVTKKQLNDYLPKLAGGYNMIPPVVGGKPQTIFVDPSDQQKEFIDSLVERAKDFKSSPIDNDNMLLLMYHARCASLDLRVL</sequence>
<comment type="caution">
    <text evidence="1">The sequence shown here is derived from an EMBL/GenBank/DDBJ whole genome shotgun (WGS) entry which is preliminary data.</text>
</comment>
<gene>
    <name evidence="1" type="ORF">HKB16_05265</name>
</gene>
<organism evidence="1 2">
    <name type="scientific">Vibrio parahaemolyticus</name>
    <dbReference type="NCBI Taxonomy" id="670"/>
    <lineage>
        <taxon>Bacteria</taxon>
        <taxon>Pseudomonadati</taxon>
        <taxon>Pseudomonadota</taxon>
        <taxon>Gammaproteobacteria</taxon>
        <taxon>Vibrionales</taxon>
        <taxon>Vibrionaceae</taxon>
        <taxon>Vibrio</taxon>
    </lineage>
</organism>
<feature type="non-terminal residue" evidence="1">
    <location>
        <position position="1"/>
    </location>
</feature>
<protein>
    <submittedName>
        <fullName evidence="1">Uncharacterized protein</fullName>
    </submittedName>
</protein>
<dbReference type="EMBL" id="JABCLB010000628">
    <property type="protein sequence ID" value="NMU82288.1"/>
    <property type="molecule type" value="Genomic_DNA"/>
</dbReference>
<evidence type="ECO:0000313" key="2">
    <source>
        <dbReference type="Proteomes" id="UP000518904"/>
    </source>
</evidence>
<dbReference type="Proteomes" id="UP000518904">
    <property type="component" value="Unassembled WGS sequence"/>
</dbReference>
<proteinExistence type="predicted"/>
<name>A0A7Y0SF89_VIBPH</name>
<dbReference type="AlphaFoldDB" id="A0A7Y0SF89"/>
<accession>A0A7Y0SF89</accession>
<feature type="non-terminal residue" evidence="1">
    <location>
        <position position="88"/>
    </location>
</feature>